<dbReference type="PROSITE" id="PS50297">
    <property type="entry name" value="ANK_REP_REGION"/>
    <property type="match status" value="1"/>
</dbReference>
<dbReference type="SUPFAM" id="SSF48403">
    <property type="entry name" value="Ankyrin repeat"/>
    <property type="match status" value="4"/>
</dbReference>
<feature type="repeat" description="ANK" evidence="1">
    <location>
        <begin position="616"/>
        <end position="652"/>
    </location>
</feature>
<dbReference type="SMART" id="SM00248">
    <property type="entry name" value="ANK"/>
    <property type="match status" value="9"/>
</dbReference>
<dbReference type="Pfam" id="PF12796">
    <property type="entry name" value="Ank_2"/>
    <property type="match status" value="1"/>
</dbReference>
<comment type="caution">
    <text evidence="2">The sequence shown here is derived from an EMBL/GenBank/DDBJ whole genome shotgun (WGS) entry which is preliminary data.</text>
</comment>
<keyword evidence="3" id="KW-1185">Reference proteome</keyword>
<feature type="repeat" description="ANK" evidence="1">
    <location>
        <begin position="107"/>
        <end position="140"/>
    </location>
</feature>
<evidence type="ECO:0000313" key="3">
    <source>
        <dbReference type="Proteomes" id="UP001209878"/>
    </source>
</evidence>
<keyword evidence="1" id="KW-0040">ANK repeat</keyword>
<protein>
    <recommendedName>
        <fullName evidence="4">Ankyrin repeat protein</fullName>
    </recommendedName>
</protein>
<dbReference type="AlphaFoldDB" id="A0AAD9KKG7"/>
<gene>
    <name evidence="2" type="ORF">NP493_907g00003</name>
</gene>
<dbReference type="InterPro" id="IPR002110">
    <property type="entry name" value="Ankyrin_rpt"/>
</dbReference>
<sequence length="961" mass="110029">MDVGDTIEESDGIDQEEEKPIKLEDTPLYQLIGRGTKQSLAEACRMVTSLSREDVQLRSLDDRRTYLHHVVMQATDVYKRHNNLALLVCLIYRLAMRGVVVNAQNEHGNTALHIACIRPHAESLCAHLIRIGIDPCIPNKKQIRVFHQPRNHYCELVKGPQCSSSGLWRAVVKEETSVVERLLKCWCRVRVERNKTMMDIAEESANWKLIRLLERYGDTNELVCAAHACDVTSVSELLAAGNVDLEQKDEAWDVPKPLLVSLKELGHVSRRVVELLEAHGATGLEEYEERMRDLEHAFEKSEFYSKVEEGTRQSLAEALELIGPSVNVNLLSHAEGTEGWTYLHYVVDRYQKMKKTDEEMAVILIRALYRLALAGVDVNARDFRGETALVKAAATLDQSLMAHVLRIGVDPALTDKKGRAVYVQTYQDKGKLVFDKKYRIADLPGLWAAVEANDVMKAERWLKSWARVKASKGIRTVMDIAKFRQRDDILRLLEEYEHINEFVCATFACDLKAMMNTIAMGRGKKKVNTIDDFFYVGLTHDRHAEFVARPIIVMAMEICTPEVVDFLLRFGADLSCHYEERAPCGPIAFWAFRDHVSNENALVVTQHADVTLRDEIGTTMLHVAVKKNRREAKAQLLHMLLSRGADVSARDWEGSTPRDYLVIYDIPDAEQLQQIIDDHVVDLIYNDQWYSVETLVVNAYDHILDVRGMKKMKTAREIAEQRGFRESLRLLDILDKYQAEIQLLHDSTRNGDLNMVSKLAGEKRCGYGRDRAGRTLLHTAVLYLQPQIVRFIVEQFPSLVNTTDNLNRTPLHLCVCLKDRHLIWPILQDGGADPNLIDVNNMSVYDYVRELEAPTPVKVRPRGRRWLNYRPSDVIERERTRMYGARIEGHTLQRLLLSAMDMTSLDDVIEMTKNFHGELSIDDLDKSLLKKCAEARRNDIARYLIEKCGAREEYFIEVRFP</sequence>
<proteinExistence type="predicted"/>
<organism evidence="2 3">
    <name type="scientific">Ridgeia piscesae</name>
    <name type="common">Tubeworm</name>
    <dbReference type="NCBI Taxonomy" id="27915"/>
    <lineage>
        <taxon>Eukaryota</taxon>
        <taxon>Metazoa</taxon>
        <taxon>Spiralia</taxon>
        <taxon>Lophotrochozoa</taxon>
        <taxon>Annelida</taxon>
        <taxon>Polychaeta</taxon>
        <taxon>Sedentaria</taxon>
        <taxon>Canalipalpata</taxon>
        <taxon>Sabellida</taxon>
        <taxon>Siboglinidae</taxon>
        <taxon>Ridgeia</taxon>
    </lineage>
</organism>
<dbReference type="Proteomes" id="UP001209878">
    <property type="component" value="Unassembled WGS sequence"/>
</dbReference>
<dbReference type="Pfam" id="PF00023">
    <property type="entry name" value="Ank"/>
    <property type="match status" value="2"/>
</dbReference>
<dbReference type="PANTHER" id="PTHR24118:SF100">
    <property type="entry name" value="FYVE-TYPE DOMAIN-CONTAINING PROTEIN"/>
    <property type="match status" value="1"/>
</dbReference>
<reference evidence="2" key="1">
    <citation type="journal article" date="2023" name="Mol. Biol. Evol.">
        <title>Third-Generation Sequencing Reveals the Adaptive Role of the Epigenome in Three Deep-Sea Polychaetes.</title>
        <authorList>
            <person name="Perez M."/>
            <person name="Aroh O."/>
            <person name="Sun Y."/>
            <person name="Lan Y."/>
            <person name="Juniper S.K."/>
            <person name="Young C.R."/>
            <person name="Angers B."/>
            <person name="Qian P.Y."/>
        </authorList>
    </citation>
    <scope>NUCLEOTIDE SEQUENCE</scope>
    <source>
        <strain evidence="2">R07B-5</strain>
    </source>
</reference>
<evidence type="ECO:0000256" key="1">
    <source>
        <dbReference type="PROSITE-ProRule" id="PRU00023"/>
    </source>
</evidence>
<evidence type="ECO:0000313" key="2">
    <source>
        <dbReference type="EMBL" id="KAK2173086.1"/>
    </source>
</evidence>
<dbReference type="InterPro" id="IPR036770">
    <property type="entry name" value="Ankyrin_rpt-contain_sf"/>
</dbReference>
<dbReference type="EMBL" id="JAODUO010000905">
    <property type="protein sequence ID" value="KAK2173086.1"/>
    <property type="molecule type" value="Genomic_DNA"/>
</dbReference>
<name>A0AAD9KKG7_RIDPI</name>
<dbReference type="Gene3D" id="1.25.40.20">
    <property type="entry name" value="Ankyrin repeat-containing domain"/>
    <property type="match status" value="4"/>
</dbReference>
<dbReference type="PANTHER" id="PTHR24118">
    <property type="entry name" value="POTE ANKYRIN DOMAIN"/>
    <property type="match status" value="1"/>
</dbReference>
<accession>A0AAD9KKG7</accession>
<evidence type="ECO:0008006" key="4">
    <source>
        <dbReference type="Google" id="ProtNLM"/>
    </source>
</evidence>
<dbReference type="PROSITE" id="PS50088">
    <property type="entry name" value="ANK_REPEAT"/>
    <property type="match status" value="2"/>
</dbReference>